<comment type="similarity">
    <text evidence="1">Belongs to the Skp family.</text>
</comment>
<dbReference type="Pfam" id="PF03938">
    <property type="entry name" value="OmpH"/>
    <property type="match status" value="1"/>
</dbReference>
<evidence type="ECO:0000313" key="5">
    <source>
        <dbReference type="EMBL" id="QDO92919.1"/>
    </source>
</evidence>
<feature type="region of interest" description="Disordered" evidence="4">
    <location>
        <begin position="257"/>
        <end position="342"/>
    </location>
</feature>
<feature type="compositionally biased region" description="Acidic residues" evidence="4">
    <location>
        <begin position="304"/>
        <end position="314"/>
    </location>
</feature>
<proteinExistence type="inferred from homology"/>
<keyword evidence="2" id="KW-0732">Signal</keyword>
<sequence length="380" mass="44300">MKIHVLFLITVVGLLSLNAKAQRGVRIAYIDTEYILEHIPEYQDASSQLNNKVLRWKADIDLKLNNIAQKRKDLSNEKALLTTELYEERKEDIDYEEKEILDQQQKRFGPAGDLMVQKKQLLQPIQDQIFSAVQDIAASKQYDFIFDKSADLVMLYSAERYDISELVLRSINRTYKRQQAQTKAQKRIAAQEDLVPDYNPELEAREQAKAEKIAERERLEEQRRQEILEAREVSKQEAIDRRKKILEDREAAKQEKLAARNKVSENSENNDTLATSEETVTETVANEEKTIIDDTSSTSAPTEYDLESISETEAEQTKTENEEPKTKEEILEARKQQKIKDREARELELEVRKQRILEAREKAKLEREALENNENTNEEE</sequence>
<dbReference type="PANTHER" id="PTHR35089">
    <property type="entry name" value="CHAPERONE PROTEIN SKP"/>
    <property type="match status" value="1"/>
</dbReference>
<organism evidence="5 6">
    <name type="scientific">Formosa sediminum</name>
    <dbReference type="NCBI Taxonomy" id="2594004"/>
    <lineage>
        <taxon>Bacteria</taxon>
        <taxon>Pseudomonadati</taxon>
        <taxon>Bacteroidota</taxon>
        <taxon>Flavobacteriia</taxon>
        <taxon>Flavobacteriales</taxon>
        <taxon>Flavobacteriaceae</taxon>
        <taxon>Formosa</taxon>
    </lineage>
</organism>
<dbReference type="AlphaFoldDB" id="A0A516GN42"/>
<dbReference type="InterPro" id="IPR005632">
    <property type="entry name" value="Chaperone_Skp"/>
</dbReference>
<dbReference type="GO" id="GO:0005829">
    <property type="term" value="C:cytosol"/>
    <property type="evidence" value="ECO:0007669"/>
    <property type="project" value="TreeGrafter"/>
</dbReference>
<dbReference type="Gene3D" id="3.30.910.20">
    <property type="entry name" value="Skp domain"/>
    <property type="match status" value="1"/>
</dbReference>
<protein>
    <submittedName>
        <fullName evidence="5">OmpH family outer membrane protein</fullName>
    </submittedName>
</protein>
<dbReference type="OrthoDB" id="9788552at2"/>
<dbReference type="EMBL" id="CP041637">
    <property type="protein sequence ID" value="QDO92919.1"/>
    <property type="molecule type" value="Genomic_DNA"/>
</dbReference>
<evidence type="ECO:0000256" key="3">
    <source>
        <dbReference type="SAM" id="Coils"/>
    </source>
</evidence>
<dbReference type="KEGG" id="fop:FNB79_02655"/>
<gene>
    <name evidence="5" type="ORF">FNB79_02655</name>
</gene>
<feature type="coiled-coil region" evidence="3">
    <location>
        <begin position="57"/>
        <end position="84"/>
    </location>
</feature>
<dbReference type="PANTHER" id="PTHR35089:SF1">
    <property type="entry name" value="CHAPERONE PROTEIN SKP"/>
    <property type="match status" value="1"/>
</dbReference>
<dbReference type="GO" id="GO:0050821">
    <property type="term" value="P:protein stabilization"/>
    <property type="evidence" value="ECO:0007669"/>
    <property type="project" value="TreeGrafter"/>
</dbReference>
<dbReference type="GO" id="GO:0051082">
    <property type="term" value="F:unfolded protein binding"/>
    <property type="evidence" value="ECO:0007669"/>
    <property type="project" value="InterPro"/>
</dbReference>
<dbReference type="SMART" id="SM00935">
    <property type="entry name" value="OmpH"/>
    <property type="match status" value="1"/>
</dbReference>
<keyword evidence="6" id="KW-1185">Reference proteome</keyword>
<feature type="compositionally biased region" description="Basic and acidic residues" evidence="4">
    <location>
        <begin position="357"/>
        <end position="370"/>
    </location>
</feature>
<feature type="region of interest" description="Disordered" evidence="4">
    <location>
        <begin position="357"/>
        <end position="380"/>
    </location>
</feature>
<evidence type="ECO:0000256" key="1">
    <source>
        <dbReference type="ARBA" id="ARBA00009091"/>
    </source>
</evidence>
<accession>A0A516GN42</accession>
<keyword evidence="3" id="KW-0175">Coiled coil</keyword>
<feature type="compositionally biased region" description="Low complexity" evidence="4">
    <location>
        <begin position="272"/>
        <end position="284"/>
    </location>
</feature>
<dbReference type="Proteomes" id="UP000319209">
    <property type="component" value="Chromosome"/>
</dbReference>
<evidence type="ECO:0000256" key="2">
    <source>
        <dbReference type="ARBA" id="ARBA00022729"/>
    </source>
</evidence>
<dbReference type="SUPFAM" id="SSF111384">
    <property type="entry name" value="OmpH-like"/>
    <property type="match status" value="1"/>
</dbReference>
<name>A0A516GN42_9FLAO</name>
<evidence type="ECO:0000313" key="6">
    <source>
        <dbReference type="Proteomes" id="UP000319209"/>
    </source>
</evidence>
<evidence type="ECO:0000256" key="4">
    <source>
        <dbReference type="SAM" id="MobiDB-lite"/>
    </source>
</evidence>
<feature type="compositionally biased region" description="Basic and acidic residues" evidence="4">
    <location>
        <begin position="315"/>
        <end position="342"/>
    </location>
</feature>
<dbReference type="InterPro" id="IPR024930">
    <property type="entry name" value="Skp_dom_sf"/>
</dbReference>
<reference evidence="5 6" key="1">
    <citation type="submission" date="2019-07" db="EMBL/GenBank/DDBJ databases">
        <title>Genome sequencing for Formosa sp. PS13.</title>
        <authorList>
            <person name="Park S.-J."/>
        </authorList>
    </citation>
    <scope>NUCLEOTIDE SEQUENCE [LARGE SCALE GENOMIC DNA]</scope>
    <source>
        <strain evidence="5 6">PS13</strain>
    </source>
</reference>